<gene>
    <name evidence="6" type="ORF">AK830_g3789</name>
</gene>
<dbReference type="PROSITE" id="PS50865">
    <property type="entry name" value="ZF_MYND_2"/>
    <property type="match status" value="1"/>
</dbReference>
<dbReference type="Gene3D" id="6.10.140.2220">
    <property type="match status" value="1"/>
</dbReference>
<keyword evidence="7" id="KW-1185">Reference proteome</keyword>
<evidence type="ECO:0000256" key="2">
    <source>
        <dbReference type="ARBA" id="ARBA00022771"/>
    </source>
</evidence>
<keyword evidence="2 4" id="KW-0863">Zinc-finger</keyword>
<accession>A0A0P7AXP5</accession>
<name>A0A0P7AXP5_9HYPO</name>
<dbReference type="Pfam" id="PF01753">
    <property type="entry name" value="zf-MYND"/>
    <property type="match status" value="1"/>
</dbReference>
<dbReference type="SUPFAM" id="SSF144232">
    <property type="entry name" value="HIT/MYND zinc finger-like"/>
    <property type="match status" value="1"/>
</dbReference>
<dbReference type="GO" id="GO:0008270">
    <property type="term" value="F:zinc ion binding"/>
    <property type="evidence" value="ECO:0007669"/>
    <property type="project" value="UniProtKB-KW"/>
</dbReference>
<proteinExistence type="predicted"/>
<dbReference type="InterPro" id="IPR002893">
    <property type="entry name" value="Znf_MYND"/>
</dbReference>
<reference evidence="6 7" key="1">
    <citation type="submission" date="2015-09" db="EMBL/GenBank/DDBJ databases">
        <title>Draft genome of a European isolate of the apple canker pathogen Neonectria ditissima.</title>
        <authorList>
            <person name="Gomez-Cortecero A."/>
            <person name="Harrison R.J."/>
            <person name="Armitage A.D."/>
        </authorList>
    </citation>
    <scope>NUCLEOTIDE SEQUENCE [LARGE SCALE GENOMIC DNA]</scope>
    <source>
        <strain evidence="6 7">R09/05</strain>
    </source>
</reference>
<protein>
    <recommendedName>
        <fullName evidence="5">MYND-type domain-containing protein</fullName>
    </recommendedName>
</protein>
<evidence type="ECO:0000256" key="4">
    <source>
        <dbReference type="PROSITE-ProRule" id="PRU00134"/>
    </source>
</evidence>
<keyword evidence="3" id="KW-0862">Zinc</keyword>
<evidence type="ECO:0000259" key="5">
    <source>
        <dbReference type="PROSITE" id="PS50865"/>
    </source>
</evidence>
<dbReference type="AlphaFoldDB" id="A0A0P7AXP5"/>
<evidence type="ECO:0000313" key="7">
    <source>
        <dbReference type="Proteomes" id="UP000050424"/>
    </source>
</evidence>
<evidence type="ECO:0000313" key="6">
    <source>
        <dbReference type="EMBL" id="KPM42779.1"/>
    </source>
</evidence>
<organism evidence="6 7">
    <name type="scientific">Neonectria ditissima</name>
    <dbReference type="NCBI Taxonomy" id="78410"/>
    <lineage>
        <taxon>Eukaryota</taxon>
        <taxon>Fungi</taxon>
        <taxon>Dikarya</taxon>
        <taxon>Ascomycota</taxon>
        <taxon>Pezizomycotina</taxon>
        <taxon>Sordariomycetes</taxon>
        <taxon>Hypocreomycetidae</taxon>
        <taxon>Hypocreales</taxon>
        <taxon>Nectriaceae</taxon>
        <taxon>Neonectria</taxon>
    </lineage>
</organism>
<feature type="domain" description="MYND-type" evidence="5">
    <location>
        <begin position="7"/>
        <end position="43"/>
    </location>
</feature>
<dbReference type="PROSITE" id="PS01360">
    <property type="entry name" value="ZF_MYND_1"/>
    <property type="match status" value="1"/>
</dbReference>
<evidence type="ECO:0000256" key="3">
    <source>
        <dbReference type="ARBA" id="ARBA00022833"/>
    </source>
</evidence>
<dbReference type="EMBL" id="LKCW01000043">
    <property type="protein sequence ID" value="KPM42779.1"/>
    <property type="molecule type" value="Genomic_DNA"/>
</dbReference>
<dbReference type="Proteomes" id="UP000050424">
    <property type="component" value="Unassembled WGS sequence"/>
</dbReference>
<evidence type="ECO:0000256" key="1">
    <source>
        <dbReference type="ARBA" id="ARBA00022723"/>
    </source>
</evidence>
<sequence length="397" mass="44841">MDAPVLCTICGSSDARRCVQCHSAAYCSIECQQTDWRTHRILCRKFAEHVEDNFASRPSPWHYLAIYFPMAGRRPCLIWVDSRIDAVEGRTYFYPVLDHLLHIPGNDYIGRGLRQVRGNILRGREQNQDTLHLWFLDPDVTPHNITINRTIHGTPLIADTWGEFTWNGPLVAVMRAGSDFDPRHATDITLTAYRDAIDYLGFYMDTIGSMIDGPGRDCHRSNIVLARKISKATGVRINCRRDQAIRAEPEMVEVSVPRMHPLFNLESDDPCDIPSLFGLELVAKAYDDSRSGGGNSHSLANNGLANPLAQLLLIRTSIQNGSWVHLPSYWSHQSLGSLLFVDRSGRNIRRHDITEICNLIEEVAVPFILKENASEPGMEQKLKDILKWEGSIRGIGR</sequence>
<keyword evidence="1" id="KW-0479">Metal-binding</keyword>
<dbReference type="OrthoDB" id="2895307at2759"/>
<comment type="caution">
    <text evidence="6">The sequence shown here is derived from an EMBL/GenBank/DDBJ whole genome shotgun (WGS) entry which is preliminary data.</text>
</comment>